<proteinExistence type="predicted"/>
<protein>
    <submittedName>
        <fullName evidence="3">Uncharacterized protein</fullName>
    </submittedName>
</protein>
<gene>
    <name evidence="3" type="ORF">PCOR1329_LOCUS67126</name>
</gene>
<reference evidence="3" key="1">
    <citation type="submission" date="2023-10" db="EMBL/GenBank/DDBJ databases">
        <authorList>
            <person name="Chen Y."/>
            <person name="Shah S."/>
            <person name="Dougan E. K."/>
            <person name="Thang M."/>
            <person name="Chan C."/>
        </authorList>
    </citation>
    <scope>NUCLEOTIDE SEQUENCE [LARGE SCALE GENOMIC DNA]</scope>
</reference>
<dbReference type="EMBL" id="CAUYUJ010018682">
    <property type="protein sequence ID" value="CAK0885519.1"/>
    <property type="molecule type" value="Genomic_DNA"/>
</dbReference>
<evidence type="ECO:0000313" key="4">
    <source>
        <dbReference type="Proteomes" id="UP001189429"/>
    </source>
</evidence>
<evidence type="ECO:0000313" key="3">
    <source>
        <dbReference type="EMBL" id="CAK0885519.1"/>
    </source>
</evidence>
<feature type="region of interest" description="Disordered" evidence="2">
    <location>
        <begin position="366"/>
        <end position="390"/>
    </location>
</feature>
<feature type="coiled-coil region" evidence="1">
    <location>
        <begin position="102"/>
        <end position="133"/>
    </location>
</feature>
<name>A0ABN9WGE5_9DINO</name>
<evidence type="ECO:0000256" key="2">
    <source>
        <dbReference type="SAM" id="MobiDB-lite"/>
    </source>
</evidence>
<evidence type="ECO:0000256" key="1">
    <source>
        <dbReference type="SAM" id="Coils"/>
    </source>
</evidence>
<keyword evidence="1" id="KW-0175">Coiled coil</keyword>
<keyword evidence="4" id="KW-1185">Reference proteome</keyword>
<comment type="caution">
    <text evidence="3">The sequence shown here is derived from an EMBL/GenBank/DDBJ whole genome shotgun (WGS) entry which is preliminary data.</text>
</comment>
<dbReference type="Proteomes" id="UP001189429">
    <property type="component" value="Unassembled WGS sequence"/>
</dbReference>
<accession>A0ABN9WGE5</accession>
<feature type="region of interest" description="Disordered" evidence="2">
    <location>
        <begin position="176"/>
        <end position="213"/>
    </location>
</feature>
<sequence>MGATPHRVWSTCMSCGAHEYNGVLQVNSCKCWTCGRHVRIHKARPPKGDDSALVDTSANQPTAEGLLAQAAKMTNEPALKQVLHEQAARRAEGVWRQASFQFEQATSQVQRCKESLEKARAREAEAIRAIDAEVGRIRKAREAGAAAAAQAADAPEGAPLGGAAAAASGAGQRSRGVAAEGLAAPPAQPPMEPRGAAARAREPEAAAADEEGEQGCRMLFASTTALGKKSCARLNCNEVGDKCQRAGAAEDVGEFCFEPGGEEGPLARGFNFQPAARGESPALISRPAPRLTPAELVKGARGVKLGSFDAWAESQRDLSALEHASVDRFKDSHFIVKALRTAYLGVGFGGGKRQLRETARKRVVKGGIQHDKLSPPAACDTDGAASPGGGSQGVWAAIEEQLEDELHKAHATREHVELLATAEAAALRRRSGRASGCPPASCGQGQRSLCLHLLGRMTAQLLGQSSLQCYFQAVSVLDDSFVAVAGERPPEENHRVLARAAAAWLVAAKCEGHLVEGTGQAMQVVTLCASRSPRTRAAPQSSLTTSGGRSWGC</sequence>
<organism evidence="3 4">
    <name type="scientific">Prorocentrum cordatum</name>
    <dbReference type="NCBI Taxonomy" id="2364126"/>
    <lineage>
        <taxon>Eukaryota</taxon>
        <taxon>Sar</taxon>
        <taxon>Alveolata</taxon>
        <taxon>Dinophyceae</taxon>
        <taxon>Prorocentrales</taxon>
        <taxon>Prorocentraceae</taxon>
        <taxon>Prorocentrum</taxon>
    </lineage>
</organism>